<accession>A0ABV8LTM8</accession>
<organism evidence="2 3">
    <name type="scientific">Hamadaea flava</name>
    <dbReference type="NCBI Taxonomy" id="1742688"/>
    <lineage>
        <taxon>Bacteria</taxon>
        <taxon>Bacillati</taxon>
        <taxon>Actinomycetota</taxon>
        <taxon>Actinomycetes</taxon>
        <taxon>Micromonosporales</taxon>
        <taxon>Micromonosporaceae</taxon>
        <taxon>Hamadaea</taxon>
    </lineage>
</organism>
<proteinExistence type="predicted"/>
<sequence length="301" mass="32862">MPPAADPGTWATLPAATRAEALRLAEHGKAHSDPAIVAAIITAARYDRAYRHQTERIVGRIGITLFTSSWLAMYYYGGFEVTGRAWLPVMTTLLGFGLITAATRQLHLQLPLDRLLIGVPAHAEVTNLRAILQHTPTPPTAPLTVRRTWLVTLTGVTLFALATAVIVPAMIAWLELPTPPNAGDLPRSILTEPLLPAAAALVWAVMLPLRRRPFLRLSEAGIHTLYGKPTPWTDITGLYLKGPRPNAPTADLQIEYEQRDGRRVAIDLDGLDHTPEQIVLAARAYHTRQTAQPMSASSRTA</sequence>
<dbReference type="RefSeq" id="WP_253750393.1">
    <property type="nucleotide sequence ID" value="NZ_JAMZDZ010000001.1"/>
</dbReference>
<gene>
    <name evidence="2" type="ORF">ACFOZ4_24380</name>
</gene>
<dbReference type="Proteomes" id="UP001595816">
    <property type="component" value="Unassembled WGS sequence"/>
</dbReference>
<protein>
    <recommendedName>
        <fullName evidence="4">PH domain-containing protein</fullName>
    </recommendedName>
</protein>
<dbReference type="EMBL" id="JBHSAY010000013">
    <property type="protein sequence ID" value="MFC4133761.1"/>
    <property type="molecule type" value="Genomic_DNA"/>
</dbReference>
<comment type="caution">
    <text evidence="2">The sequence shown here is derived from an EMBL/GenBank/DDBJ whole genome shotgun (WGS) entry which is preliminary data.</text>
</comment>
<evidence type="ECO:0008006" key="4">
    <source>
        <dbReference type="Google" id="ProtNLM"/>
    </source>
</evidence>
<feature type="transmembrane region" description="Helical" evidence="1">
    <location>
        <begin position="193"/>
        <end position="209"/>
    </location>
</feature>
<feature type="transmembrane region" description="Helical" evidence="1">
    <location>
        <begin position="83"/>
        <end position="102"/>
    </location>
</feature>
<evidence type="ECO:0000256" key="1">
    <source>
        <dbReference type="SAM" id="Phobius"/>
    </source>
</evidence>
<keyword evidence="1" id="KW-0812">Transmembrane</keyword>
<keyword evidence="1" id="KW-0472">Membrane</keyword>
<keyword evidence="3" id="KW-1185">Reference proteome</keyword>
<evidence type="ECO:0000313" key="3">
    <source>
        <dbReference type="Proteomes" id="UP001595816"/>
    </source>
</evidence>
<reference evidence="3" key="1">
    <citation type="journal article" date="2019" name="Int. J. Syst. Evol. Microbiol.">
        <title>The Global Catalogue of Microorganisms (GCM) 10K type strain sequencing project: providing services to taxonomists for standard genome sequencing and annotation.</title>
        <authorList>
            <consortium name="The Broad Institute Genomics Platform"/>
            <consortium name="The Broad Institute Genome Sequencing Center for Infectious Disease"/>
            <person name="Wu L."/>
            <person name="Ma J."/>
        </authorList>
    </citation>
    <scope>NUCLEOTIDE SEQUENCE [LARGE SCALE GENOMIC DNA]</scope>
    <source>
        <strain evidence="3">CGMCC 4.7289</strain>
    </source>
</reference>
<name>A0ABV8LTM8_9ACTN</name>
<feature type="transmembrane region" description="Helical" evidence="1">
    <location>
        <begin position="149"/>
        <end position="173"/>
    </location>
</feature>
<feature type="transmembrane region" description="Helical" evidence="1">
    <location>
        <begin position="57"/>
        <end position="77"/>
    </location>
</feature>
<evidence type="ECO:0000313" key="2">
    <source>
        <dbReference type="EMBL" id="MFC4133761.1"/>
    </source>
</evidence>
<keyword evidence="1" id="KW-1133">Transmembrane helix</keyword>